<dbReference type="Proteomes" id="UP000070299">
    <property type="component" value="Unassembled WGS sequence"/>
</dbReference>
<dbReference type="EMBL" id="LSNE01000020">
    <property type="protein sequence ID" value="KXI26770.1"/>
    <property type="molecule type" value="Genomic_DNA"/>
</dbReference>
<dbReference type="RefSeq" id="WP_068382200.1">
    <property type="nucleotide sequence ID" value="NZ_LSNE01000020.1"/>
</dbReference>
<evidence type="ECO:0008006" key="3">
    <source>
        <dbReference type="Google" id="ProtNLM"/>
    </source>
</evidence>
<protein>
    <recommendedName>
        <fullName evidence="3">Pectate lyase</fullName>
    </recommendedName>
</protein>
<dbReference type="STRING" id="1799789.AX660_03100"/>
<dbReference type="AlphaFoldDB" id="A0A148KKG4"/>
<keyword evidence="2" id="KW-1185">Reference proteome</keyword>
<accession>A0A148KKG4</accession>
<comment type="caution">
    <text evidence="1">The sequence shown here is derived from an EMBL/GenBank/DDBJ whole genome shotgun (WGS) entry which is preliminary data.</text>
</comment>
<name>A0A148KKG4_9ALTE</name>
<organism evidence="1 2">
    <name type="scientific">Paraglaciecola hydrolytica</name>
    <dbReference type="NCBI Taxonomy" id="1799789"/>
    <lineage>
        <taxon>Bacteria</taxon>
        <taxon>Pseudomonadati</taxon>
        <taxon>Pseudomonadota</taxon>
        <taxon>Gammaproteobacteria</taxon>
        <taxon>Alteromonadales</taxon>
        <taxon>Alteromonadaceae</taxon>
        <taxon>Paraglaciecola</taxon>
    </lineage>
</organism>
<dbReference type="SUPFAM" id="SSF81853">
    <property type="entry name" value="Family 10 polysaccharide lyase"/>
    <property type="match status" value="1"/>
</dbReference>
<sequence>MSVIFLLTQKAIAAQPVKEQSVIDTMRRATSFMTETVSYQGGYVWSYLPDFSRRWGEMEAKPTMVWVQPPGTATMGHLYLDAYHVTQDEFYYQAAQQVASALIKGQHPSGGWNYMFDLAGEESLKQWYQTIGSNGWRLEEFHHYYGNATFDDAGTYDASVFLLRLYLEKNDQQYKTPLYKAIDFVLDSQYEIGGWPQRYPPMPEHSVKGQPDYSRDITFNDDVAINNMQFLQYCLQSLDDPSLKKRLTSAIHQGMDAFVKLKLPAPQPGWALQYSHDLKPASARSYEPLSISVGATVNNLKSLMQFYHLTGDNKYLAGIAATIDWLDALRLPAELIRDGRTHPRMVEIGTGKTLFLHRRGSNVNNGEYFIDYDPAFQVAHYPSIGRVNVDELRQQYLATLDKPIIPPTTQPRLLLDNLPALPRFFVLNEFTGSKQSIDAIVSSLNSQGFWPSKLDFTTNPYIGPANLEVVSGDYRTTFVGDKYDTSPYPSEESVIVITLKEYLKNMVTLLNYLEQKNVPKH</sequence>
<dbReference type="OrthoDB" id="9804686at2"/>
<dbReference type="Gene3D" id="1.50.10.20">
    <property type="match status" value="1"/>
</dbReference>
<evidence type="ECO:0000313" key="1">
    <source>
        <dbReference type="EMBL" id="KXI26770.1"/>
    </source>
</evidence>
<dbReference type="InterPro" id="IPR012669">
    <property type="entry name" value="Pectate_lyase"/>
</dbReference>
<dbReference type="Pfam" id="PF09492">
    <property type="entry name" value="Pec_lyase"/>
    <property type="match status" value="1"/>
</dbReference>
<reference evidence="2" key="1">
    <citation type="submission" date="2016-02" db="EMBL/GenBank/DDBJ databases">
        <authorList>
            <person name="Schultz-Johansen M."/>
            <person name="Glaring M.A."/>
            <person name="Bech P.K."/>
            <person name="Stougaard P."/>
        </authorList>
    </citation>
    <scope>NUCLEOTIDE SEQUENCE [LARGE SCALE GENOMIC DNA]</scope>
    <source>
        <strain evidence="2">S66</strain>
    </source>
</reference>
<evidence type="ECO:0000313" key="2">
    <source>
        <dbReference type="Proteomes" id="UP000070299"/>
    </source>
</evidence>
<gene>
    <name evidence="1" type="ORF">AX660_03100</name>
</gene>
<proteinExistence type="predicted"/>